<name>A0A444GRY9_9FLAO</name>
<accession>A0A444GRY9</accession>
<proteinExistence type="predicted"/>
<sequence length="160" mass="17942">MPVIKIEMVINAPIEVVFDLSRSIDLHTISTAHTGEQAVAGKTSGLIGMGETVTWKAKHFGITQLLTSKITGFDAPFYFADEMVSGAFKGFKHEHILKEQNGMTAVTDIFNYQSPYGLVGHLADVLFLEKYMKELLLKRNEIIREYAEDAEKTQSILKFK</sequence>
<dbReference type="Proteomes" id="UP000287527">
    <property type="component" value="Unassembled WGS sequence"/>
</dbReference>
<dbReference type="EMBL" id="SBII01000011">
    <property type="protein sequence ID" value="RWW93816.1"/>
    <property type="molecule type" value="Genomic_DNA"/>
</dbReference>
<organism evidence="1 2">
    <name type="scientific">Flavobacterium cerinum</name>
    <dbReference type="NCBI Taxonomy" id="2502784"/>
    <lineage>
        <taxon>Bacteria</taxon>
        <taxon>Pseudomonadati</taxon>
        <taxon>Bacteroidota</taxon>
        <taxon>Flavobacteriia</taxon>
        <taxon>Flavobacteriales</taxon>
        <taxon>Flavobacteriaceae</taxon>
        <taxon>Flavobacterium</taxon>
    </lineage>
</organism>
<reference evidence="1 2" key="1">
    <citation type="submission" date="2019-01" db="EMBL/GenBank/DDBJ databases">
        <title>Flavobacterium sp. nov.,isolated from freshwater.</title>
        <authorList>
            <person name="Zhang R."/>
            <person name="Du Z.-J."/>
        </authorList>
    </citation>
    <scope>NUCLEOTIDE SEQUENCE [LARGE SCALE GENOMIC DNA]</scope>
    <source>
        <strain evidence="1 2">1E403</strain>
    </source>
</reference>
<keyword evidence="1" id="KW-0131">Cell cycle</keyword>
<dbReference type="Gene3D" id="3.30.530.20">
    <property type="match status" value="1"/>
</dbReference>
<dbReference type="InterPro" id="IPR023393">
    <property type="entry name" value="START-like_dom_sf"/>
</dbReference>
<dbReference type="AlphaFoldDB" id="A0A444GRY9"/>
<evidence type="ECO:0000313" key="1">
    <source>
        <dbReference type="EMBL" id="RWW93816.1"/>
    </source>
</evidence>
<dbReference type="GO" id="GO:0051301">
    <property type="term" value="P:cell division"/>
    <property type="evidence" value="ECO:0007669"/>
    <property type="project" value="UniProtKB-KW"/>
</dbReference>
<protein>
    <submittedName>
        <fullName evidence="1">Cell division protein</fullName>
    </submittedName>
</protein>
<keyword evidence="1" id="KW-0132">Cell division</keyword>
<evidence type="ECO:0000313" key="2">
    <source>
        <dbReference type="Proteomes" id="UP000287527"/>
    </source>
</evidence>
<comment type="caution">
    <text evidence="1">The sequence shown here is derived from an EMBL/GenBank/DDBJ whole genome shotgun (WGS) entry which is preliminary data.</text>
</comment>
<dbReference type="RefSeq" id="WP_128390771.1">
    <property type="nucleotide sequence ID" value="NZ_SBII01000011.1"/>
</dbReference>
<keyword evidence="2" id="KW-1185">Reference proteome</keyword>
<dbReference type="OrthoDB" id="9801773at2"/>
<dbReference type="CDD" id="cd07820">
    <property type="entry name" value="SRPBCC_3"/>
    <property type="match status" value="1"/>
</dbReference>
<dbReference type="SUPFAM" id="SSF55961">
    <property type="entry name" value="Bet v1-like"/>
    <property type="match status" value="1"/>
</dbReference>
<gene>
    <name evidence="1" type="ORF">EPI11_14880</name>
</gene>